<feature type="region of interest" description="Disordered" evidence="1">
    <location>
        <begin position="241"/>
        <end position="263"/>
    </location>
</feature>
<name>A0A1Y1K1X3_PHOPY</name>
<organism evidence="2">
    <name type="scientific">Photinus pyralis</name>
    <name type="common">Common eastern firefly</name>
    <name type="synonym">Lampyris pyralis</name>
    <dbReference type="NCBI Taxonomy" id="7054"/>
    <lineage>
        <taxon>Eukaryota</taxon>
        <taxon>Metazoa</taxon>
        <taxon>Ecdysozoa</taxon>
        <taxon>Arthropoda</taxon>
        <taxon>Hexapoda</taxon>
        <taxon>Insecta</taxon>
        <taxon>Pterygota</taxon>
        <taxon>Neoptera</taxon>
        <taxon>Endopterygota</taxon>
        <taxon>Coleoptera</taxon>
        <taxon>Polyphaga</taxon>
        <taxon>Elateriformia</taxon>
        <taxon>Elateroidea</taxon>
        <taxon>Lampyridae</taxon>
        <taxon>Lampyrinae</taxon>
        <taxon>Photinus</taxon>
    </lineage>
</organism>
<evidence type="ECO:0000313" key="2">
    <source>
        <dbReference type="EMBL" id="JAV55464.1"/>
    </source>
</evidence>
<sequence>MGKMPMVLGAPKVVPTARGNRLKKEPQPTPLMMVKKTNRPMFVTNGQIANALTPQNKSEILRLLSGPRNASAEYPANTRPNVDARFHIVRAMMAVEPELPTDRAKMGIKYGGTKRGKHAMAPPRMRRTNLGSRHRYHWSCGTADLDSKGCLMQYAAGRQTAHSIKPRILNVHSIPTLFTSSLAATPMTAAPRLPPPKTMPVASPRYLRNHCSGAVEQGKIVKPPPTPNSMPCVMNKAHKWPTTQLDRNSPSPRNTAPTKAVLL</sequence>
<dbReference type="EMBL" id="GEZM01095196">
    <property type="protein sequence ID" value="JAV55464.1"/>
    <property type="molecule type" value="Transcribed_RNA"/>
</dbReference>
<reference evidence="2" key="1">
    <citation type="journal article" date="2016" name="Sci. Rep.">
        <title>Molecular characterization of firefly nuptial gifts: a multi-omics approach sheds light on postcopulatory sexual selection.</title>
        <authorList>
            <person name="Al-Wathiqui N."/>
            <person name="Fallon T.R."/>
            <person name="South A."/>
            <person name="Weng J.K."/>
            <person name="Lewis S.M."/>
        </authorList>
    </citation>
    <scope>NUCLEOTIDE SEQUENCE</scope>
</reference>
<feature type="compositionally biased region" description="Polar residues" evidence="1">
    <location>
        <begin position="241"/>
        <end position="257"/>
    </location>
</feature>
<dbReference type="EMBL" id="GEZM01095197">
    <property type="protein sequence ID" value="JAV55461.1"/>
    <property type="molecule type" value="Transcribed_RNA"/>
</dbReference>
<accession>A0A1Y1K1X3</accession>
<dbReference type="AlphaFoldDB" id="A0A1Y1K1X3"/>
<proteinExistence type="predicted"/>
<protein>
    <submittedName>
        <fullName evidence="2">Uncharacterized protein</fullName>
    </submittedName>
</protein>
<evidence type="ECO:0000256" key="1">
    <source>
        <dbReference type="SAM" id="MobiDB-lite"/>
    </source>
</evidence>